<dbReference type="InterPro" id="IPR023696">
    <property type="entry name" value="Ureohydrolase_dom_sf"/>
</dbReference>
<accession>A0A8H6E5W6</accession>
<evidence type="ECO:0000313" key="1">
    <source>
        <dbReference type="EMBL" id="KAF5860609.1"/>
    </source>
</evidence>
<evidence type="ECO:0000313" key="2">
    <source>
        <dbReference type="Proteomes" id="UP000541154"/>
    </source>
</evidence>
<keyword evidence="2" id="KW-1185">Reference proteome</keyword>
<dbReference type="AlphaFoldDB" id="A0A8H6E5W6"/>
<dbReference type="Proteomes" id="UP000541154">
    <property type="component" value="Unassembled WGS sequence"/>
</dbReference>
<comment type="caution">
    <text evidence="1">The sequence shown here is derived from an EMBL/GenBank/DDBJ whole genome shotgun (WGS) entry which is preliminary data.</text>
</comment>
<dbReference type="EMBL" id="SPNV01000124">
    <property type="protein sequence ID" value="KAF5860609.1"/>
    <property type="molecule type" value="Genomic_DNA"/>
</dbReference>
<dbReference type="Gene3D" id="3.40.800.10">
    <property type="entry name" value="Ureohydrolase domain"/>
    <property type="match status" value="1"/>
</dbReference>
<name>A0A8H6E5W6_PETAA</name>
<dbReference type="SUPFAM" id="SSF52768">
    <property type="entry name" value="Arginase/deacetylase"/>
    <property type="match status" value="1"/>
</dbReference>
<gene>
    <name evidence="1" type="primary">CAR1_2</name>
    <name evidence="1" type="ORF">ETB97_001313</name>
</gene>
<reference evidence="1 2" key="1">
    <citation type="submission" date="2019-04" db="EMBL/GenBank/DDBJ databases">
        <title>Aspergillus burnettii sp. nov., novel species from soil in southeast Queensland.</title>
        <authorList>
            <person name="Gilchrist C.L.M."/>
            <person name="Pitt J.I."/>
            <person name="Lange L."/>
            <person name="Lacey H.J."/>
            <person name="Vuong D."/>
            <person name="Midgley D.J."/>
            <person name="Greenfield P."/>
            <person name="Bradbury M."/>
            <person name="Lacey E."/>
            <person name="Busk P.K."/>
            <person name="Pilgaard B."/>
            <person name="Chooi Y.H."/>
            <person name="Piggott A.M."/>
        </authorList>
    </citation>
    <scope>NUCLEOTIDE SEQUENCE [LARGE SCALE GENOMIC DNA]</scope>
    <source>
        <strain evidence="1 2">FRR 5400</strain>
    </source>
</reference>
<organism evidence="1 2">
    <name type="scientific">Petromyces alliaceus</name>
    <name type="common">Aspergillus alliaceus</name>
    <dbReference type="NCBI Taxonomy" id="209559"/>
    <lineage>
        <taxon>Eukaryota</taxon>
        <taxon>Fungi</taxon>
        <taxon>Dikarya</taxon>
        <taxon>Ascomycota</taxon>
        <taxon>Pezizomycotina</taxon>
        <taxon>Eurotiomycetes</taxon>
        <taxon>Eurotiomycetidae</taxon>
        <taxon>Eurotiales</taxon>
        <taxon>Aspergillaceae</taxon>
        <taxon>Aspergillus</taxon>
        <taxon>Aspergillus subgen. Circumdati</taxon>
    </lineage>
</organism>
<protein>
    <submittedName>
        <fullName evidence="1">Arginase, catabolizes arginine to ornithine and urea</fullName>
    </submittedName>
</protein>
<sequence>MTDAEESDWEEPPLSGPVFDEYTERTARIREIHGAGAPLFLKEKLRPISKQFKDAKTLSKHTGGRMHEMPVAFVSGLVRLNEEGIFDWLEEIHFLSLQKLVYVGLWDVVDAEKDIIVKYGIKPSYIDDVWGSTLTVSSDHVVIGLKAGVRYGHLVRRKGRLRRSHTDSDTVQPLLTIGIASLFL</sequence>
<proteinExistence type="predicted"/>